<evidence type="ECO:0000256" key="1">
    <source>
        <dbReference type="SAM" id="MobiDB-lite"/>
    </source>
</evidence>
<name>A0A7M7NKE4_STRPU</name>
<dbReference type="KEGG" id="spu:105441958"/>
<reference evidence="2" key="2">
    <citation type="submission" date="2021-01" db="UniProtKB">
        <authorList>
            <consortium name="EnsemblMetazoa"/>
        </authorList>
    </citation>
    <scope>IDENTIFICATION</scope>
</reference>
<evidence type="ECO:0000313" key="3">
    <source>
        <dbReference type="Proteomes" id="UP000007110"/>
    </source>
</evidence>
<dbReference type="RefSeq" id="XP_030837616.1">
    <property type="nucleotide sequence ID" value="XM_030981756.1"/>
</dbReference>
<protein>
    <recommendedName>
        <fullName evidence="4">Transposase</fullName>
    </recommendedName>
</protein>
<proteinExistence type="predicted"/>
<keyword evidence="3" id="KW-1185">Reference proteome</keyword>
<sequence length="756" mass="85862">MPNVKPKRSVSAEKLARRLNKLKYENTHKAVWVKMEYFEELQRIAKKEKLRSTGEAAAVAIESYSRPNPTPKAMTPQAVATCTGSQTPMSVARLPFFNSPRVPKFNESECNSLPVFNSPRAQRLKRPKCHKSLNDDNDIAYPGPPFPESDEMHGVEPLLNSDEDVTDQDSGRPTLLQGPSHSKEDSDSNFSVECIEKGNFIYPQERSDDIKEEDDDENWHPNHEQNKSKCKNLPTIRDDEEVFGVLEEDAEVSCSGLHHKLASALVAASTKLFLVTDSMIKRLAQQARPTCGMCRENNQVDVVEAGTSAHIVWTCQQGHTSRLCMQETVNGSHVGDMKLASSILLSGNNFLKVKRLADFMNLHMFSSRLFSAMQSHYLCPVIEAEFEATINATRTKLKNQEIAVCGDARNDSPGFCAQYCTYTLLDHHTKEILAAEFLDKRETKDRSGGMEPEGLVRALKSLKDHKVNVKEVITDAHPTISAIIRKDYPEIVHSWDVWHGAKNLGKKISKASTVAANKSLRKWTKKVVNHFWFCSETCEGNTQLFLSKWRGLVHHVTNQHEWGITGGLGGVAHCEHGDIDEREEEEWLKSGTKAHDALVKIILDKRFLNTLVKFINFRHTGELESLHSHILMYCSKRFSFGYQAYRARNMLAMIDYSKHKDRPIALDAEGEPKCRSKWSKHSADWVIFEVKVPKTYSYILGMMEEILHRRLTDTLPLYCAADPHPNDPRRIRERLAPFPPPPMEDLKARRRSRFST</sequence>
<dbReference type="GeneID" id="105441958"/>
<feature type="region of interest" description="Disordered" evidence="1">
    <location>
        <begin position="728"/>
        <end position="756"/>
    </location>
</feature>
<dbReference type="PANTHER" id="PTHR31751:SF7">
    <property type="entry name" value="THAP-TYPE DOMAIN-CONTAINING PROTEIN"/>
    <property type="match status" value="1"/>
</dbReference>
<dbReference type="OrthoDB" id="10021186at2759"/>
<feature type="region of interest" description="Disordered" evidence="1">
    <location>
        <begin position="205"/>
        <end position="227"/>
    </location>
</feature>
<accession>A0A7M7NKE4</accession>
<reference evidence="3" key="1">
    <citation type="submission" date="2015-02" db="EMBL/GenBank/DDBJ databases">
        <title>Genome sequencing for Strongylocentrotus purpuratus.</title>
        <authorList>
            <person name="Murali S."/>
            <person name="Liu Y."/>
            <person name="Vee V."/>
            <person name="English A."/>
            <person name="Wang M."/>
            <person name="Skinner E."/>
            <person name="Han Y."/>
            <person name="Muzny D.M."/>
            <person name="Worley K.C."/>
            <person name="Gibbs R.A."/>
        </authorList>
    </citation>
    <scope>NUCLEOTIDE SEQUENCE</scope>
</reference>
<dbReference type="OMA" id="ITESAHN"/>
<dbReference type="AlphaFoldDB" id="A0A7M7NKE4"/>
<organism evidence="2 3">
    <name type="scientific">Strongylocentrotus purpuratus</name>
    <name type="common">Purple sea urchin</name>
    <dbReference type="NCBI Taxonomy" id="7668"/>
    <lineage>
        <taxon>Eukaryota</taxon>
        <taxon>Metazoa</taxon>
        <taxon>Echinodermata</taxon>
        <taxon>Eleutherozoa</taxon>
        <taxon>Echinozoa</taxon>
        <taxon>Echinoidea</taxon>
        <taxon>Euechinoidea</taxon>
        <taxon>Echinacea</taxon>
        <taxon>Camarodonta</taxon>
        <taxon>Echinidea</taxon>
        <taxon>Strongylocentrotidae</taxon>
        <taxon>Strongylocentrotus</taxon>
    </lineage>
</organism>
<feature type="region of interest" description="Disordered" evidence="1">
    <location>
        <begin position="123"/>
        <end position="189"/>
    </location>
</feature>
<evidence type="ECO:0008006" key="4">
    <source>
        <dbReference type="Google" id="ProtNLM"/>
    </source>
</evidence>
<dbReference type="Proteomes" id="UP000007110">
    <property type="component" value="Unassembled WGS sequence"/>
</dbReference>
<dbReference type="InParanoid" id="A0A7M7NKE4"/>
<feature type="compositionally biased region" description="Basic and acidic residues" evidence="1">
    <location>
        <begin position="218"/>
        <end position="227"/>
    </location>
</feature>
<dbReference type="PANTHER" id="PTHR31751">
    <property type="entry name" value="SI:CH211-108C17.2-RELATED-RELATED"/>
    <property type="match status" value="1"/>
</dbReference>
<evidence type="ECO:0000313" key="2">
    <source>
        <dbReference type="EnsemblMetazoa" id="XP_030837616"/>
    </source>
</evidence>
<dbReference type="EnsemblMetazoa" id="XM_030981756">
    <property type="protein sequence ID" value="XP_030837616"/>
    <property type="gene ID" value="LOC105441958"/>
</dbReference>